<reference evidence="1 2" key="1">
    <citation type="submission" date="2019-01" db="EMBL/GenBank/DDBJ databases">
        <title>Vibrio BEI176 sp. nov, a marine bacterium isolated from China: eastern marignal seas.</title>
        <authorList>
            <person name="Li B."/>
        </authorList>
    </citation>
    <scope>NUCLEOTIDE SEQUENCE [LARGE SCALE GENOMIC DNA]</scope>
    <source>
        <strain evidence="1 2">BEI176</strain>
    </source>
</reference>
<proteinExistence type="predicted"/>
<evidence type="ECO:0008006" key="3">
    <source>
        <dbReference type="Google" id="ProtNLM"/>
    </source>
</evidence>
<dbReference type="AlphaFoldDB" id="A0A4Y8W8F0"/>
<dbReference type="Proteomes" id="UP000297753">
    <property type="component" value="Unassembled WGS sequence"/>
</dbReference>
<organism evidence="1 2">
    <name type="scientific">Vibrio ouci</name>
    <dbReference type="NCBI Taxonomy" id="2499078"/>
    <lineage>
        <taxon>Bacteria</taxon>
        <taxon>Pseudomonadati</taxon>
        <taxon>Pseudomonadota</taxon>
        <taxon>Gammaproteobacteria</taxon>
        <taxon>Vibrionales</taxon>
        <taxon>Vibrionaceae</taxon>
        <taxon>Vibrio</taxon>
    </lineage>
</organism>
<name>A0A4Y8W8F0_9VIBR</name>
<gene>
    <name evidence="1" type="ORF">ELS82_23585</name>
</gene>
<comment type="caution">
    <text evidence="1">The sequence shown here is derived from an EMBL/GenBank/DDBJ whole genome shotgun (WGS) entry which is preliminary data.</text>
</comment>
<sequence>MQQEARMKFSLVDGVRQEPSPKVKGLCQFCGKPTLSKCGTKVRWHWAHARKDSCDPWWDNESQWHRDWKNHWANDYQEIVNFDEVGEKHIADVKLPNGMVLEFQNSPMSHKELQSREQFYGDMIWVVNGRNLAKNMKLRAALPDPNHVSMVDIGVRNINHKTHFIYFHISECQPDELIEIHSSDKIESLIKDTHVGHFFYEWKRPKQVWLNAKKPVYLDFGKGILWQLKRFNEFSSFCIQAHRKEEFLRRYGAVA</sequence>
<keyword evidence="2" id="KW-1185">Reference proteome</keyword>
<dbReference type="EMBL" id="SATR01000099">
    <property type="protein sequence ID" value="TFH89192.1"/>
    <property type="molecule type" value="Genomic_DNA"/>
</dbReference>
<evidence type="ECO:0000313" key="2">
    <source>
        <dbReference type="Proteomes" id="UP000297753"/>
    </source>
</evidence>
<accession>A0A4Y8W8F0</accession>
<evidence type="ECO:0000313" key="1">
    <source>
        <dbReference type="EMBL" id="TFH89192.1"/>
    </source>
</evidence>
<protein>
    <recommendedName>
        <fullName evidence="3">Competence protein</fullName>
    </recommendedName>
</protein>
<dbReference type="OrthoDB" id="4212451at2"/>